<organism evidence="14 15">
    <name type="scientific">Dyella japonica</name>
    <dbReference type="NCBI Taxonomy" id="231455"/>
    <lineage>
        <taxon>Bacteria</taxon>
        <taxon>Pseudomonadati</taxon>
        <taxon>Pseudomonadota</taxon>
        <taxon>Gammaproteobacteria</taxon>
        <taxon>Lysobacterales</taxon>
        <taxon>Rhodanobacteraceae</taxon>
        <taxon>Dyella</taxon>
    </lineage>
</organism>
<keyword evidence="9" id="KW-0472">Membrane</keyword>
<dbReference type="InterPro" id="IPR008635">
    <property type="entry name" value="Coiled_stalk_dom"/>
</dbReference>
<evidence type="ECO:0000313" key="14">
    <source>
        <dbReference type="EMBL" id="MET3650371.1"/>
    </source>
</evidence>
<dbReference type="EMBL" id="JBEPMU010000001">
    <property type="protein sequence ID" value="MET3650371.1"/>
    <property type="molecule type" value="Genomic_DNA"/>
</dbReference>
<dbReference type="RefSeq" id="WP_354011878.1">
    <property type="nucleotide sequence ID" value="NZ_JBEPMU010000001.1"/>
</dbReference>
<evidence type="ECO:0000256" key="9">
    <source>
        <dbReference type="ARBA" id="ARBA00023136"/>
    </source>
</evidence>
<sequence length="288" mass="28468">MANWPNQLDSRVGNVENSLSNVTNTVNNMTNNVTNGQSGMFQVSADSNGTQPVASGQRATAGGNGAVASGSSSTAVGNGAQATGSNSVAVGADAVADRDNTVSVGSAGKERQITNVAAGTADTDAVNVSQLKSAGVVNGDGSTNKAVTYDNNTDGTASVTLNSGGDPTIIHNVAAGRVSSDAATVGQVNDAMQQTANWAKNYTDQAVTNVSRQARAGSASAIAVASLPQAYQPSQNSVGVAFGTYQGQNAVSVGMSAISESGRYIVKFSATGSQHGGGGAGIGAGMVW</sequence>
<feature type="domain" description="Trimeric autotransporter adhesin YadA-like stalk" evidence="13">
    <location>
        <begin position="170"/>
        <end position="208"/>
    </location>
</feature>
<dbReference type="Pfam" id="PF03895">
    <property type="entry name" value="YadA_anchor"/>
    <property type="match status" value="1"/>
</dbReference>
<dbReference type="InterPro" id="IPR005594">
    <property type="entry name" value="YadA_C"/>
</dbReference>
<evidence type="ECO:0000256" key="2">
    <source>
        <dbReference type="ARBA" id="ARBA00004442"/>
    </source>
</evidence>
<protein>
    <submittedName>
        <fullName evidence="14">Autotransporter adhesin</fullName>
    </submittedName>
</protein>
<feature type="domain" description="Trimeric autotransporter adhesin YadA-like C-terminal membrane anchor" evidence="12">
    <location>
        <begin position="228"/>
        <end position="288"/>
    </location>
</feature>
<gene>
    <name evidence="14" type="ORF">ABIC75_000073</name>
</gene>
<dbReference type="InterPro" id="IPR011049">
    <property type="entry name" value="Serralysin-like_metalloprot_C"/>
</dbReference>
<comment type="similarity">
    <text evidence="3">Belongs to the autotransporter-2 (AT-2) (TC 1.B.40) family.</text>
</comment>
<keyword evidence="4" id="KW-0813">Transport</keyword>
<keyword evidence="7" id="KW-0732">Signal</keyword>
<evidence type="ECO:0000256" key="10">
    <source>
        <dbReference type="ARBA" id="ARBA00023237"/>
    </source>
</evidence>
<keyword evidence="5" id="KW-1134">Transmembrane beta strand</keyword>
<dbReference type="InterPro" id="IPR045584">
    <property type="entry name" value="Pilin-like"/>
</dbReference>
<keyword evidence="10" id="KW-0998">Cell outer membrane</keyword>
<evidence type="ECO:0000256" key="8">
    <source>
        <dbReference type="ARBA" id="ARBA00022927"/>
    </source>
</evidence>
<evidence type="ECO:0000256" key="11">
    <source>
        <dbReference type="SAM" id="MobiDB-lite"/>
    </source>
</evidence>
<keyword evidence="6" id="KW-0812">Transmembrane</keyword>
<evidence type="ECO:0000256" key="6">
    <source>
        <dbReference type="ARBA" id="ARBA00022692"/>
    </source>
</evidence>
<feature type="compositionally biased region" description="Polar residues" evidence="11">
    <location>
        <begin position="36"/>
        <end position="58"/>
    </location>
</feature>
<evidence type="ECO:0000259" key="12">
    <source>
        <dbReference type="Pfam" id="PF03895"/>
    </source>
</evidence>
<dbReference type="Gene3D" id="3.30.1300.30">
    <property type="entry name" value="GSPII I/J protein-like"/>
    <property type="match status" value="1"/>
</dbReference>
<evidence type="ECO:0000256" key="3">
    <source>
        <dbReference type="ARBA" id="ARBA00005848"/>
    </source>
</evidence>
<dbReference type="Pfam" id="PF05662">
    <property type="entry name" value="YadA_stalk"/>
    <property type="match status" value="2"/>
</dbReference>
<evidence type="ECO:0000256" key="5">
    <source>
        <dbReference type="ARBA" id="ARBA00022452"/>
    </source>
</evidence>
<keyword evidence="15" id="KW-1185">Reference proteome</keyword>
<evidence type="ECO:0000256" key="7">
    <source>
        <dbReference type="ARBA" id="ARBA00022729"/>
    </source>
</evidence>
<reference evidence="14 15" key="1">
    <citation type="submission" date="2024-06" db="EMBL/GenBank/DDBJ databases">
        <title>Sorghum-associated microbial communities from plants grown in Nebraska, USA.</title>
        <authorList>
            <person name="Schachtman D."/>
        </authorList>
    </citation>
    <scope>NUCLEOTIDE SEQUENCE [LARGE SCALE GENOMIC DNA]</scope>
    <source>
        <strain evidence="14 15">1073</strain>
    </source>
</reference>
<dbReference type="Proteomes" id="UP001549184">
    <property type="component" value="Unassembled WGS sequence"/>
</dbReference>
<feature type="domain" description="Trimeric autotransporter adhesin YadA-like stalk" evidence="13">
    <location>
        <begin position="112"/>
        <end position="148"/>
    </location>
</feature>
<proteinExistence type="inferred from homology"/>
<feature type="region of interest" description="Disordered" evidence="11">
    <location>
        <begin position="22"/>
        <end position="72"/>
    </location>
</feature>
<name>A0ABV2JNF1_9GAMM</name>
<feature type="compositionally biased region" description="Low complexity" evidence="11">
    <location>
        <begin position="22"/>
        <end position="35"/>
    </location>
</feature>
<dbReference type="SUPFAM" id="SSF54523">
    <property type="entry name" value="Pili subunits"/>
    <property type="match status" value="1"/>
</dbReference>
<evidence type="ECO:0000256" key="1">
    <source>
        <dbReference type="ARBA" id="ARBA00004241"/>
    </source>
</evidence>
<evidence type="ECO:0000259" key="13">
    <source>
        <dbReference type="Pfam" id="PF05662"/>
    </source>
</evidence>
<evidence type="ECO:0000256" key="4">
    <source>
        <dbReference type="ARBA" id="ARBA00022448"/>
    </source>
</evidence>
<comment type="subcellular location">
    <subcellularLocation>
        <location evidence="2">Cell outer membrane</location>
    </subcellularLocation>
    <subcellularLocation>
        <location evidence="1">Cell surface</location>
    </subcellularLocation>
</comment>
<comment type="caution">
    <text evidence="14">The sequence shown here is derived from an EMBL/GenBank/DDBJ whole genome shotgun (WGS) entry which is preliminary data.</text>
</comment>
<accession>A0ABV2JNF1</accession>
<dbReference type="Gene3D" id="6.10.250.2040">
    <property type="match status" value="1"/>
</dbReference>
<evidence type="ECO:0000313" key="15">
    <source>
        <dbReference type="Proteomes" id="UP001549184"/>
    </source>
</evidence>
<dbReference type="SUPFAM" id="SSF101967">
    <property type="entry name" value="Adhesin YadA, collagen-binding domain"/>
    <property type="match status" value="2"/>
</dbReference>
<dbReference type="Gene3D" id="2.60.40.4050">
    <property type="match status" value="1"/>
</dbReference>
<keyword evidence="8" id="KW-0653">Protein transport</keyword>